<reference evidence="2" key="1">
    <citation type="submission" date="2010-12" db="EMBL/GenBank/DDBJ databases">
        <title>Complete sequence of Variovorax paradoxus EPS.</title>
        <authorList>
            <consortium name="US DOE Joint Genome Institute"/>
            <person name="Lucas S."/>
            <person name="Copeland A."/>
            <person name="Lapidus A."/>
            <person name="Cheng J.-F."/>
            <person name="Goodwin L."/>
            <person name="Pitluck S."/>
            <person name="Teshima H."/>
            <person name="Detter J.C."/>
            <person name="Han C."/>
            <person name="Tapia R."/>
            <person name="Land M."/>
            <person name="Hauser L."/>
            <person name="Kyrpides N."/>
            <person name="Ivanova N."/>
            <person name="Ovchinnikova G."/>
            <person name="Orwin P."/>
            <person name="Han J.-I.G."/>
            <person name="Woyke T."/>
        </authorList>
    </citation>
    <scope>NUCLEOTIDE SEQUENCE [LARGE SCALE GENOMIC DNA]</scope>
    <source>
        <strain evidence="2">EPS</strain>
    </source>
</reference>
<name>E6V5J8_VARPE</name>
<gene>
    <name evidence="1" type="ordered locus">Varpa_0583</name>
</gene>
<dbReference type="KEGG" id="vpe:Varpa_0583"/>
<dbReference type="HOGENOM" id="CLU_1377608_0_0_4"/>
<evidence type="ECO:0000313" key="1">
    <source>
        <dbReference type="EMBL" id="ADU34804.1"/>
    </source>
</evidence>
<accession>E6V5J8</accession>
<proteinExistence type="predicted"/>
<sequence length="198" mass="22980">MQVKKTPFAWNQAAAYDFPTFWSTLQRVHPQDHPVSYFMIAVICFEETGFCNIQQAETPSGLGVGFGQLEVKNPEKVAFYEWAGVETNYHELARHMLRDREFSLGLHCQFFQYLTEERGLRLDGCLSAQVGRHLQYKPLFRTGASMLESAFEANDRDAYIRALNYARSNSAKKNGIPESLFKDYWEFILPQSWFDYGF</sequence>
<dbReference type="Proteomes" id="UP000008917">
    <property type="component" value="Chromosome"/>
</dbReference>
<dbReference type="AlphaFoldDB" id="E6V5J8"/>
<dbReference type="OrthoDB" id="9179077at2"/>
<evidence type="ECO:0000313" key="2">
    <source>
        <dbReference type="Proteomes" id="UP000008917"/>
    </source>
</evidence>
<dbReference type="RefSeq" id="WP_013539050.1">
    <property type="nucleotide sequence ID" value="NC_014931.1"/>
</dbReference>
<organism evidence="1 2">
    <name type="scientific">Variovorax paradoxus (strain EPS)</name>
    <dbReference type="NCBI Taxonomy" id="595537"/>
    <lineage>
        <taxon>Bacteria</taxon>
        <taxon>Pseudomonadati</taxon>
        <taxon>Pseudomonadota</taxon>
        <taxon>Betaproteobacteria</taxon>
        <taxon>Burkholderiales</taxon>
        <taxon>Comamonadaceae</taxon>
        <taxon>Variovorax</taxon>
    </lineage>
</organism>
<reference evidence="1 2" key="2">
    <citation type="journal article" date="2013" name="Genome Announc.">
        <title>Genome of the Root-Associated Plant Growth-Promoting Bacterium Variovorax paradoxus Strain EPS.</title>
        <authorList>
            <person name="Han J.I."/>
            <person name="Spain J.C."/>
            <person name="Leadbetter J.R."/>
            <person name="Ovchinnikova G."/>
            <person name="Goodwin L.A."/>
            <person name="Han C.S."/>
            <person name="Woyke T."/>
            <person name="Davenport K.W."/>
            <person name="Orwin P.M."/>
        </authorList>
    </citation>
    <scope>NUCLEOTIDE SEQUENCE [LARGE SCALE GENOMIC DNA]</scope>
    <source>
        <strain evidence="1 2">EPS</strain>
    </source>
</reference>
<dbReference type="EMBL" id="CP002417">
    <property type="protein sequence ID" value="ADU34804.1"/>
    <property type="molecule type" value="Genomic_DNA"/>
</dbReference>
<protein>
    <submittedName>
        <fullName evidence="1">Uncharacterized protein</fullName>
    </submittedName>
</protein>